<dbReference type="OrthoDB" id="3223806at2759"/>
<sequence length="692" mass="76889">MSPPSSFTSLSSLLWDWKKNERLASLPEPGSGGIAADINSFTPPKVRRRWQILNRLRPSFWCNSFVESRRNTVIESSAELPVQLPESWFNGQDPRPFSLYPNLPHLRGAVNDANAFSTYVKSDLNVPPERVIDLRNEQATRAGILRTFHSLRQKNQHQPRKGDSIILYYAGYAGPQETSINGIQSVVPWDYNGSPDNTIPAVTSLELIAQLVELKRTKGDHITFIFDSGGSSRHVYHHPTGAVSSRQDVVSGNLFIVSACSSGEAAREVHGRGLFTTALINQTPSSYVEITDCPMFDTGLVPPEHVAYPIVEGKPQYTVHAGSLAGVSPGSRFFVYRDRSRLAKKKPKVFVADRISLFTTTLRPFFHSEAPHKPLLKLPGAIPYGSGQRHDLVVHVPLKDALTPLYQVILKLLHNLPAAHPYLFLFTEDHTKADLSVDVSTNEAEPKSLRVTVLDERVAAHGYSQIPTRIPLLDDEIESFLLKAAHFYRHLNRSKPNDSVGREVSIEMVKVVVSGSRDHRRRQRHRNAVNILTHGVAEVLIRSHESNDYGFKISNNTDKNLYPHILYFDNSDLSIVDYYPHGQEVAPVASKGGVLTIGQPSRTFVPEGQDMDAGLRQGAPRNEAPGPALDRPACYRLSRWGRGGVKADGMGKWGGDTGCERSEPHSSEKEMAELWGTVMFCAIQRRTGSKVA</sequence>
<name>A0A4Y7RN87_COPMI</name>
<dbReference type="Gene3D" id="3.40.50.1460">
    <property type="match status" value="1"/>
</dbReference>
<protein>
    <submittedName>
        <fullName evidence="2">Uncharacterized protein</fullName>
    </submittedName>
</protein>
<organism evidence="2 3">
    <name type="scientific">Coprinellus micaceus</name>
    <name type="common">Glistening ink-cap mushroom</name>
    <name type="synonym">Coprinus micaceus</name>
    <dbReference type="NCBI Taxonomy" id="71717"/>
    <lineage>
        <taxon>Eukaryota</taxon>
        <taxon>Fungi</taxon>
        <taxon>Dikarya</taxon>
        <taxon>Basidiomycota</taxon>
        <taxon>Agaricomycotina</taxon>
        <taxon>Agaricomycetes</taxon>
        <taxon>Agaricomycetidae</taxon>
        <taxon>Agaricales</taxon>
        <taxon>Agaricineae</taxon>
        <taxon>Psathyrellaceae</taxon>
        <taxon>Coprinellus</taxon>
    </lineage>
</organism>
<evidence type="ECO:0000313" key="2">
    <source>
        <dbReference type="EMBL" id="TEB09757.1"/>
    </source>
</evidence>
<reference evidence="2 3" key="1">
    <citation type="journal article" date="2019" name="Nat. Ecol. Evol.">
        <title>Megaphylogeny resolves global patterns of mushroom evolution.</title>
        <authorList>
            <person name="Varga T."/>
            <person name="Krizsan K."/>
            <person name="Foldi C."/>
            <person name="Dima B."/>
            <person name="Sanchez-Garcia M."/>
            <person name="Sanchez-Ramirez S."/>
            <person name="Szollosi G.J."/>
            <person name="Szarkandi J.G."/>
            <person name="Papp V."/>
            <person name="Albert L."/>
            <person name="Andreopoulos W."/>
            <person name="Angelini C."/>
            <person name="Antonin V."/>
            <person name="Barry K.W."/>
            <person name="Bougher N.L."/>
            <person name="Buchanan P."/>
            <person name="Buyck B."/>
            <person name="Bense V."/>
            <person name="Catcheside P."/>
            <person name="Chovatia M."/>
            <person name="Cooper J."/>
            <person name="Damon W."/>
            <person name="Desjardin D."/>
            <person name="Finy P."/>
            <person name="Geml J."/>
            <person name="Haridas S."/>
            <person name="Hughes K."/>
            <person name="Justo A."/>
            <person name="Karasinski D."/>
            <person name="Kautmanova I."/>
            <person name="Kiss B."/>
            <person name="Kocsube S."/>
            <person name="Kotiranta H."/>
            <person name="LaButti K.M."/>
            <person name="Lechner B.E."/>
            <person name="Liimatainen K."/>
            <person name="Lipzen A."/>
            <person name="Lukacs Z."/>
            <person name="Mihaltcheva S."/>
            <person name="Morgado L.N."/>
            <person name="Niskanen T."/>
            <person name="Noordeloos M.E."/>
            <person name="Ohm R.A."/>
            <person name="Ortiz-Santana B."/>
            <person name="Ovrebo C."/>
            <person name="Racz N."/>
            <person name="Riley R."/>
            <person name="Savchenko A."/>
            <person name="Shiryaev A."/>
            <person name="Soop K."/>
            <person name="Spirin V."/>
            <person name="Szebenyi C."/>
            <person name="Tomsovsky M."/>
            <person name="Tulloss R.E."/>
            <person name="Uehling J."/>
            <person name="Grigoriev I.V."/>
            <person name="Vagvolgyi C."/>
            <person name="Papp T."/>
            <person name="Martin F.M."/>
            <person name="Miettinen O."/>
            <person name="Hibbett D.S."/>
            <person name="Nagy L.G."/>
        </authorList>
    </citation>
    <scope>NUCLEOTIDE SEQUENCE [LARGE SCALE GENOMIC DNA]</scope>
    <source>
        <strain evidence="2 3">FP101781</strain>
    </source>
</reference>
<dbReference type="EMBL" id="QPFP01000491">
    <property type="protein sequence ID" value="TEB09757.1"/>
    <property type="molecule type" value="Genomic_DNA"/>
</dbReference>
<keyword evidence="3" id="KW-1185">Reference proteome</keyword>
<gene>
    <name evidence="2" type="ORF">FA13DRAFT_1749215</name>
</gene>
<proteinExistence type="predicted"/>
<evidence type="ECO:0000313" key="3">
    <source>
        <dbReference type="Proteomes" id="UP000298030"/>
    </source>
</evidence>
<comment type="caution">
    <text evidence="2">The sequence shown here is derived from an EMBL/GenBank/DDBJ whole genome shotgun (WGS) entry which is preliminary data.</text>
</comment>
<evidence type="ECO:0000256" key="1">
    <source>
        <dbReference type="SAM" id="MobiDB-lite"/>
    </source>
</evidence>
<dbReference type="AlphaFoldDB" id="A0A4Y7RN87"/>
<feature type="region of interest" description="Disordered" evidence="1">
    <location>
        <begin position="606"/>
        <end position="630"/>
    </location>
</feature>
<accession>A0A4Y7RN87</accession>
<dbReference type="Proteomes" id="UP000298030">
    <property type="component" value="Unassembled WGS sequence"/>
</dbReference>
<dbReference type="STRING" id="71717.A0A4Y7RN87"/>